<accession>A0A2N9W2F1</accession>
<dbReference type="KEGG" id="pht:BLM14_05315"/>
<dbReference type="InterPro" id="IPR007375">
    <property type="entry name" value="SoxG"/>
</dbReference>
<dbReference type="Pfam" id="PF04268">
    <property type="entry name" value="SoxG"/>
    <property type="match status" value="1"/>
</dbReference>
<organism evidence="1 2">
    <name type="scientific">Phyllobacterium zundukense</name>
    <dbReference type="NCBI Taxonomy" id="1867719"/>
    <lineage>
        <taxon>Bacteria</taxon>
        <taxon>Pseudomonadati</taxon>
        <taxon>Pseudomonadota</taxon>
        <taxon>Alphaproteobacteria</taxon>
        <taxon>Hyphomicrobiales</taxon>
        <taxon>Phyllobacteriaceae</taxon>
        <taxon>Phyllobacterium</taxon>
    </lineage>
</organism>
<dbReference type="Gene3D" id="3.30.1360.120">
    <property type="entry name" value="Probable tRNA modification gtpase trme, domain 1"/>
    <property type="match status" value="1"/>
</dbReference>
<dbReference type="SUPFAM" id="SSF103025">
    <property type="entry name" value="Folate-binding domain"/>
    <property type="match status" value="1"/>
</dbReference>
<evidence type="ECO:0000313" key="1">
    <source>
        <dbReference type="EMBL" id="PIO45919.1"/>
    </source>
</evidence>
<protein>
    <submittedName>
        <fullName evidence="1">Sarcosine oxidase subunit gamma</fullName>
    </submittedName>
</protein>
<dbReference type="EMBL" id="MZMT01000014">
    <property type="protein sequence ID" value="PIO45919.1"/>
    <property type="molecule type" value="Genomic_DNA"/>
</dbReference>
<proteinExistence type="predicted"/>
<dbReference type="RefSeq" id="WP_099998438.1">
    <property type="nucleotide sequence ID" value="NZ_CP017940.1"/>
</dbReference>
<comment type="caution">
    <text evidence="1">The sequence shown here is derived from an EMBL/GenBank/DDBJ whole genome shotgun (WGS) entry which is preliminary data.</text>
</comment>
<name>A0A2N9W2F1_9HYPH</name>
<keyword evidence="2" id="KW-1185">Reference proteome</keyword>
<evidence type="ECO:0000313" key="2">
    <source>
        <dbReference type="Proteomes" id="UP000232163"/>
    </source>
</evidence>
<dbReference type="AlphaFoldDB" id="A0A2N9W2F1"/>
<dbReference type="Gene3D" id="3.30.70.1520">
    <property type="entry name" value="Heterotetrameric sarcosine oxidase"/>
    <property type="match status" value="1"/>
</dbReference>
<dbReference type="OrthoDB" id="7562825at2"/>
<reference evidence="1 2" key="1">
    <citation type="journal article" date="2017" name="Int J Environ Stud">
        <title>Does the Miocene-Pliocene relict legume Oxytropis triphylla form nitrogen-fixing nodules with a combination of bacterial strains?</title>
        <authorList>
            <person name="Safronova V."/>
            <person name="Belimov A."/>
            <person name="Sazanova A."/>
            <person name="Kuznetsova I."/>
            <person name="Popova J."/>
            <person name="Andronov E."/>
            <person name="Verkhozina A."/>
            <person name="Tikhonovich I."/>
        </authorList>
    </citation>
    <scope>NUCLEOTIDE SEQUENCE [LARGE SCALE GENOMIC DNA]</scope>
    <source>
        <strain evidence="1 2">Tri-38</strain>
    </source>
</reference>
<gene>
    <name evidence="1" type="ORF">B5P45_05120</name>
</gene>
<dbReference type="Proteomes" id="UP000232163">
    <property type="component" value="Unassembled WGS sequence"/>
</dbReference>
<dbReference type="InterPro" id="IPR027266">
    <property type="entry name" value="TrmE/GcvT-like"/>
</dbReference>
<sequence length="195" mass="21277">MAERQSSIGKAYVPGDHGNAAAGIGVTLRERKGLSIIQVTAWSDMVSSMLTAIGSATGLALQNKPGLGRVAGEKSVFGFAPGRYFVVSATPELETRLRSAISPELGTMIDLTHGRTVIRVSGPRSEWILSKLFAIDFSEHAFPVGYGRATLHHDIHANIQRIDDETFDLYVFRTFARSFWLTLGHAAEEVGYRVE</sequence>